<name>A0A1Y2DMW1_9PEZI</name>
<comment type="caution">
    <text evidence="2">The sequence shown here is derived from an EMBL/GenBank/DDBJ whole genome shotgun (WGS) entry which is preliminary data.</text>
</comment>
<dbReference type="AlphaFoldDB" id="A0A1Y2DMW1"/>
<evidence type="ECO:0000313" key="3">
    <source>
        <dbReference type="Proteomes" id="UP000193689"/>
    </source>
</evidence>
<accession>A0A1Y2DMW1</accession>
<reference evidence="2 3" key="1">
    <citation type="submission" date="2016-07" db="EMBL/GenBank/DDBJ databases">
        <title>Pervasive Adenine N6-methylation of Active Genes in Fungi.</title>
        <authorList>
            <consortium name="DOE Joint Genome Institute"/>
            <person name="Mondo S.J."/>
            <person name="Dannebaum R.O."/>
            <person name="Kuo R.C."/>
            <person name="Labutti K."/>
            <person name="Haridas S."/>
            <person name="Kuo A."/>
            <person name="Salamov A."/>
            <person name="Ahrendt S.R."/>
            <person name="Lipzen A."/>
            <person name="Sullivan W."/>
            <person name="Andreopoulos W.B."/>
            <person name="Clum A."/>
            <person name="Lindquist E."/>
            <person name="Daum C."/>
            <person name="Ramamoorthy G.K."/>
            <person name="Gryganskyi A."/>
            <person name="Culley D."/>
            <person name="Magnuson J.K."/>
            <person name="James T.Y."/>
            <person name="O'Malley M.A."/>
            <person name="Stajich J.E."/>
            <person name="Spatafora J.W."/>
            <person name="Visel A."/>
            <person name="Grigoriev I.V."/>
        </authorList>
    </citation>
    <scope>NUCLEOTIDE SEQUENCE [LARGE SCALE GENOMIC DNA]</scope>
    <source>
        <strain evidence="2 3">CBS 129021</strain>
    </source>
</reference>
<dbReference type="RefSeq" id="XP_040712817.1">
    <property type="nucleotide sequence ID" value="XM_040858606.1"/>
</dbReference>
<evidence type="ECO:0000313" key="2">
    <source>
        <dbReference type="EMBL" id="ORY60590.1"/>
    </source>
</evidence>
<organism evidence="2 3">
    <name type="scientific">Pseudomassariella vexata</name>
    <dbReference type="NCBI Taxonomy" id="1141098"/>
    <lineage>
        <taxon>Eukaryota</taxon>
        <taxon>Fungi</taxon>
        <taxon>Dikarya</taxon>
        <taxon>Ascomycota</taxon>
        <taxon>Pezizomycotina</taxon>
        <taxon>Sordariomycetes</taxon>
        <taxon>Xylariomycetidae</taxon>
        <taxon>Amphisphaeriales</taxon>
        <taxon>Pseudomassariaceae</taxon>
        <taxon>Pseudomassariella</taxon>
    </lineage>
</organism>
<dbReference type="GeneID" id="63774818"/>
<feature type="region of interest" description="Disordered" evidence="1">
    <location>
        <begin position="90"/>
        <end position="115"/>
    </location>
</feature>
<protein>
    <submittedName>
        <fullName evidence="2">Uncharacterized protein</fullName>
    </submittedName>
</protein>
<keyword evidence="3" id="KW-1185">Reference proteome</keyword>
<feature type="region of interest" description="Disordered" evidence="1">
    <location>
        <begin position="1"/>
        <end position="23"/>
    </location>
</feature>
<dbReference type="Proteomes" id="UP000193689">
    <property type="component" value="Unassembled WGS sequence"/>
</dbReference>
<dbReference type="EMBL" id="MCFJ01000011">
    <property type="protein sequence ID" value="ORY60590.1"/>
    <property type="molecule type" value="Genomic_DNA"/>
</dbReference>
<gene>
    <name evidence="2" type="ORF">BCR38DRAFT_411734</name>
</gene>
<sequence length="156" mass="17142">MSGSRCPTVNSSKANPTHQSTEALGANSLNVQHTGTAPTLSRYPVAVLLLGGLPNEQETINHNAVPEQVEINPTKEPLICWLLLKQPTGPKCPRNRHRRASNHDSRHPTSPLAAGHRHRAATYILRLLPAWSKATLPRAWRIVGKHREDRASASAR</sequence>
<dbReference type="InParanoid" id="A0A1Y2DMW1"/>
<evidence type="ECO:0000256" key="1">
    <source>
        <dbReference type="SAM" id="MobiDB-lite"/>
    </source>
</evidence>
<proteinExistence type="predicted"/>